<reference evidence="13" key="1">
    <citation type="submission" date="2020-10" db="EMBL/GenBank/DDBJ databases">
        <authorList>
            <person name="Gilroy R."/>
        </authorList>
    </citation>
    <scope>NUCLEOTIDE SEQUENCE</scope>
    <source>
        <strain evidence="13">CHK190-19873</strain>
    </source>
</reference>
<evidence type="ECO:0000256" key="9">
    <source>
        <dbReference type="ARBA" id="ARBA00024867"/>
    </source>
</evidence>
<evidence type="ECO:0000256" key="1">
    <source>
        <dbReference type="ARBA" id="ARBA00004496"/>
    </source>
</evidence>
<dbReference type="InterPro" id="IPR011006">
    <property type="entry name" value="CheY-like_superfamily"/>
</dbReference>
<feature type="domain" description="Response regulatory" evidence="12">
    <location>
        <begin position="3"/>
        <end position="120"/>
    </location>
</feature>
<evidence type="ECO:0000256" key="7">
    <source>
        <dbReference type="ARBA" id="ARBA00023125"/>
    </source>
</evidence>
<keyword evidence="7" id="KW-0238">DNA-binding</keyword>
<evidence type="ECO:0000259" key="11">
    <source>
        <dbReference type="PROSITE" id="PS01124"/>
    </source>
</evidence>
<dbReference type="Gene3D" id="1.10.10.60">
    <property type="entry name" value="Homeodomain-like"/>
    <property type="match status" value="2"/>
</dbReference>
<evidence type="ECO:0000256" key="4">
    <source>
        <dbReference type="ARBA" id="ARBA00022553"/>
    </source>
</evidence>
<keyword evidence="8" id="KW-0804">Transcription</keyword>
<feature type="modified residue" description="4-aspartylphosphate" evidence="10">
    <location>
        <position position="55"/>
    </location>
</feature>
<evidence type="ECO:0000256" key="10">
    <source>
        <dbReference type="PROSITE-ProRule" id="PRU00169"/>
    </source>
</evidence>
<dbReference type="AlphaFoldDB" id="A0A9D1JIN9"/>
<dbReference type="Proteomes" id="UP000823935">
    <property type="component" value="Unassembled WGS sequence"/>
</dbReference>
<dbReference type="SUPFAM" id="SSF52172">
    <property type="entry name" value="CheY-like"/>
    <property type="match status" value="1"/>
</dbReference>
<evidence type="ECO:0000256" key="6">
    <source>
        <dbReference type="ARBA" id="ARBA00023015"/>
    </source>
</evidence>
<dbReference type="GO" id="GO:0003700">
    <property type="term" value="F:DNA-binding transcription factor activity"/>
    <property type="evidence" value="ECO:0007669"/>
    <property type="project" value="InterPro"/>
</dbReference>
<comment type="caution">
    <text evidence="13">The sequence shown here is derived from an EMBL/GenBank/DDBJ whole genome shotgun (WGS) entry which is preliminary data.</text>
</comment>
<dbReference type="EMBL" id="DVIQ01000005">
    <property type="protein sequence ID" value="HIS30137.1"/>
    <property type="molecule type" value="Genomic_DNA"/>
</dbReference>
<evidence type="ECO:0000256" key="8">
    <source>
        <dbReference type="ARBA" id="ARBA00023163"/>
    </source>
</evidence>
<dbReference type="PANTHER" id="PTHR42713:SF3">
    <property type="entry name" value="TRANSCRIPTIONAL REGULATORY PROTEIN HPTR"/>
    <property type="match status" value="1"/>
</dbReference>
<evidence type="ECO:0000313" key="13">
    <source>
        <dbReference type="EMBL" id="HIS30137.1"/>
    </source>
</evidence>
<evidence type="ECO:0000256" key="2">
    <source>
        <dbReference type="ARBA" id="ARBA00018672"/>
    </source>
</evidence>
<dbReference type="SMART" id="SM00448">
    <property type="entry name" value="REC"/>
    <property type="match status" value="1"/>
</dbReference>
<evidence type="ECO:0000313" key="14">
    <source>
        <dbReference type="Proteomes" id="UP000823935"/>
    </source>
</evidence>
<evidence type="ECO:0000259" key="12">
    <source>
        <dbReference type="PROSITE" id="PS50110"/>
    </source>
</evidence>
<dbReference type="InterPro" id="IPR001789">
    <property type="entry name" value="Sig_transdc_resp-reg_receiver"/>
</dbReference>
<dbReference type="PANTHER" id="PTHR42713">
    <property type="entry name" value="HISTIDINE KINASE-RELATED"/>
    <property type="match status" value="1"/>
</dbReference>
<dbReference type="GO" id="GO:0005737">
    <property type="term" value="C:cytoplasm"/>
    <property type="evidence" value="ECO:0007669"/>
    <property type="project" value="UniProtKB-SubCell"/>
</dbReference>
<dbReference type="GO" id="GO:0000160">
    <property type="term" value="P:phosphorelay signal transduction system"/>
    <property type="evidence" value="ECO:0007669"/>
    <property type="project" value="UniProtKB-KW"/>
</dbReference>
<keyword evidence="6" id="KW-0805">Transcription regulation</keyword>
<dbReference type="Pfam" id="PF00072">
    <property type="entry name" value="Response_reg"/>
    <property type="match status" value="1"/>
</dbReference>
<name>A0A9D1JIN9_9FIRM</name>
<accession>A0A9D1JIN9</accession>
<dbReference type="PROSITE" id="PS50110">
    <property type="entry name" value="RESPONSE_REGULATORY"/>
    <property type="match status" value="1"/>
</dbReference>
<dbReference type="GO" id="GO:0043565">
    <property type="term" value="F:sequence-specific DNA binding"/>
    <property type="evidence" value="ECO:0007669"/>
    <property type="project" value="InterPro"/>
</dbReference>
<dbReference type="SUPFAM" id="SSF46689">
    <property type="entry name" value="Homeodomain-like"/>
    <property type="match status" value="1"/>
</dbReference>
<evidence type="ECO:0000256" key="3">
    <source>
        <dbReference type="ARBA" id="ARBA00022490"/>
    </source>
</evidence>
<dbReference type="Pfam" id="PF12833">
    <property type="entry name" value="HTH_18"/>
    <property type="match status" value="1"/>
</dbReference>
<reference evidence="13" key="2">
    <citation type="journal article" date="2021" name="PeerJ">
        <title>Extensive microbial diversity within the chicken gut microbiome revealed by metagenomics and culture.</title>
        <authorList>
            <person name="Gilroy R."/>
            <person name="Ravi A."/>
            <person name="Getino M."/>
            <person name="Pursley I."/>
            <person name="Horton D.L."/>
            <person name="Alikhan N.F."/>
            <person name="Baker D."/>
            <person name="Gharbi K."/>
            <person name="Hall N."/>
            <person name="Watson M."/>
            <person name="Adriaenssens E.M."/>
            <person name="Foster-Nyarko E."/>
            <person name="Jarju S."/>
            <person name="Secka A."/>
            <person name="Antonio M."/>
            <person name="Oren A."/>
            <person name="Chaudhuri R.R."/>
            <person name="La Ragione R."/>
            <person name="Hildebrand F."/>
            <person name="Pallen M.J."/>
        </authorList>
    </citation>
    <scope>NUCLEOTIDE SEQUENCE</scope>
    <source>
        <strain evidence="13">CHK190-19873</strain>
    </source>
</reference>
<feature type="domain" description="HTH araC/xylS-type" evidence="11">
    <location>
        <begin position="147"/>
        <end position="244"/>
    </location>
</feature>
<sequence length="247" mass="28628">MYTLIIVDDELKIREGIAHLFPWDQNGFSIAGLFPNGQAALSYIQAHPVDVVLTDIRMPIMDGLELSARLAAEYPQILHVFLTGYQDFSYMRAAIQNRAWDYLLKPVKYEELCACFERIRCRLDEKNHRESENSSVQNSSYYGKIISRVCKYLDTCYRTATLEDAAAQVNLSPNYLSKIFKEKSGTGFAEYLNTVRMKKAAELLCDITYRHYEIADRIGYDNPKNFSRAFKQYYGISPREFREKNLT</sequence>
<dbReference type="InterPro" id="IPR020449">
    <property type="entry name" value="Tscrpt_reg_AraC-type_HTH"/>
</dbReference>
<keyword evidence="3" id="KW-0963">Cytoplasm</keyword>
<evidence type="ECO:0000256" key="5">
    <source>
        <dbReference type="ARBA" id="ARBA00023012"/>
    </source>
</evidence>
<comment type="function">
    <text evidence="9">May play the central regulatory role in sporulation. It may be an element of the effector pathway responsible for the activation of sporulation genes in response to nutritional stress. Spo0A may act in concert with spo0H (a sigma factor) to control the expression of some genes that are critical to the sporulation process.</text>
</comment>
<dbReference type="InterPro" id="IPR051552">
    <property type="entry name" value="HptR"/>
</dbReference>
<protein>
    <recommendedName>
        <fullName evidence="2">Stage 0 sporulation protein A homolog</fullName>
    </recommendedName>
</protein>
<keyword evidence="4 10" id="KW-0597">Phosphoprotein</keyword>
<dbReference type="CDD" id="cd17536">
    <property type="entry name" value="REC_YesN-like"/>
    <property type="match status" value="1"/>
</dbReference>
<dbReference type="SMART" id="SM00342">
    <property type="entry name" value="HTH_ARAC"/>
    <property type="match status" value="1"/>
</dbReference>
<dbReference type="PROSITE" id="PS01124">
    <property type="entry name" value="HTH_ARAC_FAMILY_2"/>
    <property type="match status" value="1"/>
</dbReference>
<comment type="subcellular location">
    <subcellularLocation>
        <location evidence="1">Cytoplasm</location>
    </subcellularLocation>
</comment>
<dbReference type="Gene3D" id="3.40.50.2300">
    <property type="match status" value="1"/>
</dbReference>
<gene>
    <name evidence="13" type="ORF">IAB44_01080</name>
</gene>
<dbReference type="InterPro" id="IPR009057">
    <property type="entry name" value="Homeodomain-like_sf"/>
</dbReference>
<dbReference type="PRINTS" id="PR00032">
    <property type="entry name" value="HTHARAC"/>
</dbReference>
<keyword evidence="5" id="KW-0902">Two-component regulatory system</keyword>
<dbReference type="InterPro" id="IPR018060">
    <property type="entry name" value="HTH_AraC"/>
</dbReference>
<proteinExistence type="predicted"/>
<organism evidence="13 14">
    <name type="scientific">Candidatus Limivivens intestinipullorum</name>
    <dbReference type="NCBI Taxonomy" id="2840858"/>
    <lineage>
        <taxon>Bacteria</taxon>
        <taxon>Bacillati</taxon>
        <taxon>Bacillota</taxon>
        <taxon>Clostridia</taxon>
        <taxon>Lachnospirales</taxon>
        <taxon>Lachnospiraceae</taxon>
        <taxon>Lachnospiraceae incertae sedis</taxon>
        <taxon>Candidatus Limivivens</taxon>
    </lineage>
</organism>